<keyword evidence="2" id="KW-0472">Membrane</keyword>
<organism evidence="4 5">
    <name type="scientific">Arthrobacter halodurans</name>
    <dbReference type="NCBI Taxonomy" id="516699"/>
    <lineage>
        <taxon>Bacteria</taxon>
        <taxon>Bacillati</taxon>
        <taxon>Actinomycetota</taxon>
        <taxon>Actinomycetes</taxon>
        <taxon>Micrococcales</taxon>
        <taxon>Micrococcaceae</taxon>
        <taxon>Arthrobacter</taxon>
    </lineage>
</organism>
<protein>
    <submittedName>
        <fullName evidence="4">Heparan-alpha-glucosaminide N-acetyltransferase domain-containing protein</fullName>
    </submittedName>
</protein>
<dbReference type="RefSeq" id="WP_373971758.1">
    <property type="nucleotide sequence ID" value="NZ_JBHDLJ010000005.1"/>
</dbReference>
<dbReference type="Pfam" id="PF07786">
    <property type="entry name" value="HGSNAT_cat"/>
    <property type="match status" value="1"/>
</dbReference>
<reference evidence="4 5" key="1">
    <citation type="submission" date="2024-09" db="EMBL/GenBank/DDBJ databases">
        <authorList>
            <person name="Salinas-Garcia M.A."/>
            <person name="Prieme A."/>
        </authorList>
    </citation>
    <scope>NUCLEOTIDE SEQUENCE [LARGE SCALE GENOMIC DNA]</scope>
    <source>
        <strain evidence="4 5">DSM 21081</strain>
    </source>
</reference>
<feature type="transmembrane region" description="Helical" evidence="2">
    <location>
        <begin position="160"/>
        <end position="183"/>
    </location>
</feature>
<feature type="transmembrane region" description="Helical" evidence="2">
    <location>
        <begin position="329"/>
        <end position="350"/>
    </location>
</feature>
<feature type="transmembrane region" description="Helical" evidence="2">
    <location>
        <begin position="296"/>
        <end position="317"/>
    </location>
</feature>
<proteinExistence type="predicted"/>
<dbReference type="Proteomes" id="UP001575652">
    <property type="component" value="Unassembled WGS sequence"/>
</dbReference>
<feature type="transmembrane region" description="Helical" evidence="2">
    <location>
        <begin position="429"/>
        <end position="450"/>
    </location>
</feature>
<feature type="region of interest" description="Disordered" evidence="1">
    <location>
        <begin position="37"/>
        <end position="80"/>
    </location>
</feature>
<dbReference type="InterPro" id="IPR012429">
    <property type="entry name" value="HGSNAT_cat"/>
</dbReference>
<name>A0ABV4ULQ0_9MICC</name>
<evidence type="ECO:0000259" key="3">
    <source>
        <dbReference type="Pfam" id="PF07786"/>
    </source>
</evidence>
<comment type="caution">
    <text evidence="4">The sequence shown here is derived from an EMBL/GenBank/DDBJ whole genome shotgun (WGS) entry which is preliminary data.</text>
</comment>
<feature type="region of interest" description="Disordered" evidence="1">
    <location>
        <begin position="503"/>
        <end position="533"/>
    </location>
</feature>
<keyword evidence="2" id="KW-1133">Transmembrane helix</keyword>
<keyword evidence="5" id="KW-1185">Reference proteome</keyword>
<feature type="transmembrane region" description="Helical" evidence="2">
    <location>
        <begin position="247"/>
        <end position="266"/>
    </location>
</feature>
<evidence type="ECO:0000313" key="5">
    <source>
        <dbReference type="Proteomes" id="UP001575652"/>
    </source>
</evidence>
<accession>A0ABV4ULQ0</accession>
<sequence length="533" mass="57239">MRLSWARRPEWCARSPAEPCVRSRMHRAPSKDHVTMTAPVVCTPGGSGPILTEAPPTRRRSGAGWQSPATDGQHRSQRRSGGLVTLQLTGIVGPVMRAGSPEPLSSGNLARTSVAESPPAASSVSRRALGVDVARAVALIGMIAVHVFPEENADGQMTWAFGIFGGRAAALFAVLAGVSIAFVERRSHGQLYGRTLAADRMALVVRGLLILWIGLLLGYLGAIVTIIPYFGVLFLLVVPFFGRSSGFLLLAVPVFAIGGPVLRHLFAADMPERPNDTVDYTVATATSHPLVFVTDMLLAGDYPALLWMVYVCVGIVIGRQTLTSRKLALVLAGWGTVLAATTWAISKLLLGPAGGLERLVAATPDLTRAEIVEQLAYGPEDEVLPDTTWWWLTAISPYSNTPLNLLHNLGAAVAALGIVLLLTHRGGRIFTPFAAMGAMTLTLYSAHCVVEMLEVLDEDRPVVALWIQIIAFMLFALIWRNSVGRGPLETIISDASDWVRTRVGTPRNKTRAETPGREKTGSRRKTAADRAAT</sequence>
<feature type="transmembrane region" description="Helical" evidence="2">
    <location>
        <begin position="462"/>
        <end position="479"/>
    </location>
</feature>
<evidence type="ECO:0000256" key="1">
    <source>
        <dbReference type="SAM" id="MobiDB-lite"/>
    </source>
</evidence>
<dbReference type="EMBL" id="JBHDLJ010000005">
    <property type="protein sequence ID" value="MFB0834585.1"/>
    <property type="molecule type" value="Genomic_DNA"/>
</dbReference>
<feature type="transmembrane region" description="Helical" evidence="2">
    <location>
        <begin position="405"/>
        <end position="422"/>
    </location>
</feature>
<evidence type="ECO:0000256" key="2">
    <source>
        <dbReference type="SAM" id="Phobius"/>
    </source>
</evidence>
<feature type="compositionally biased region" description="Basic and acidic residues" evidence="1">
    <location>
        <begin position="510"/>
        <end position="533"/>
    </location>
</feature>
<keyword evidence="2" id="KW-0812">Transmembrane</keyword>
<evidence type="ECO:0000313" key="4">
    <source>
        <dbReference type="EMBL" id="MFB0834585.1"/>
    </source>
</evidence>
<feature type="transmembrane region" description="Helical" evidence="2">
    <location>
        <begin position="226"/>
        <end position="242"/>
    </location>
</feature>
<feature type="domain" description="Heparan-alpha-glucosaminide N-acetyltransferase catalytic" evidence="3">
    <location>
        <begin position="127"/>
        <end position="324"/>
    </location>
</feature>
<gene>
    <name evidence="4" type="ORF">ACETWP_08285</name>
</gene>